<sequence length="112" mass="13074">MDFWTKERIQARFDEIWSFGQGSQRSHVDTPMPCRRILRPQDSLSSMSSTDPSDQYEVNLSMKFSNDKESFRLQKNFVFGEKQSHEKHKKARKGGKKVRLATATEKPEDTAF</sequence>
<evidence type="ECO:0000256" key="1">
    <source>
        <dbReference type="SAM" id="MobiDB-lite"/>
    </source>
</evidence>
<keyword evidence="3" id="KW-1185">Reference proteome</keyword>
<protein>
    <submittedName>
        <fullName evidence="2">Oidioi.mRNA.OKI2018_I69.PAR.g9185.t1.cds</fullName>
    </submittedName>
</protein>
<gene>
    <name evidence="2" type="ORF">OKIOD_LOCUS743</name>
</gene>
<dbReference type="EMBL" id="OU015568">
    <property type="protein sequence ID" value="CAG5079154.1"/>
    <property type="molecule type" value="Genomic_DNA"/>
</dbReference>
<reference evidence="2 3" key="1">
    <citation type="submission" date="2021-04" db="EMBL/GenBank/DDBJ databases">
        <authorList>
            <person name="Bliznina A."/>
        </authorList>
    </citation>
    <scope>NUCLEOTIDE SEQUENCE [LARGE SCALE GENOMIC DNA]</scope>
</reference>
<name>A0ABN7RNR8_OIKDI</name>
<accession>A0ABN7RNR8</accession>
<feature type="compositionally biased region" description="Basic residues" evidence="1">
    <location>
        <begin position="85"/>
        <end position="99"/>
    </location>
</feature>
<evidence type="ECO:0000313" key="2">
    <source>
        <dbReference type="EMBL" id="CAG5079154.1"/>
    </source>
</evidence>
<evidence type="ECO:0000313" key="3">
    <source>
        <dbReference type="Proteomes" id="UP001158576"/>
    </source>
</evidence>
<proteinExistence type="predicted"/>
<dbReference type="Proteomes" id="UP001158576">
    <property type="component" value="Chromosome PAR"/>
</dbReference>
<organism evidence="2 3">
    <name type="scientific">Oikopleura dioica</name>
    <name type="common">Tunicate</name>
    <dbReference type="NCBI Taxonomy" id="34765"/>
    <lineage>
        <taxon>Eukaryota</taxon>
        <taxon>Metazoa</taxon>
        <taxon>Chordata</taxon>
        <taxon>Tunicata</taxon>
        <taxon>Appendicularia</taxon>
        <taxon>Copelata</taxon>
        <taxon>Oikopleuridae</taxon>
        <taxon>Oikopleura</taxon>
    </lineage>
</organism>
<feature type="region of interest" description="Disordered" evidence="1">
    <location>
        <begin position="82"/>
        <end position="112"/>
    </location>
</feature>